<dbReference type="PANTHER" id="PTHR22803">
    <property type="entry name" value="MANNOSE, PHOSPHOLIPASE, LECTIN RECEPTOR RELATED"/>
    <property type="match status" value="1"/>
</dbReference>
<reference evidence="4" key="2">
    <citation type="journal article" date="2007" name="Science">
        <title>Genome sequence of Aedes aegypti, a major arbovirus vector.</title>
        <authorList>
            <person name="Nene V."/>
            <person name="Wortman J.R."/>
            <person name="Lawson D."/>
            <person name="Haas B."/>
            <person name="Kodira C."/>
            <person name="Tu Z.J."/>
            <person name="Loftus B."/>
            <person name="Xi Z."/>
            <person name="Megy K."/>
            <person name="Grabherr M."/>
            <person name="Ren Q."/>
            <person name="Zdobnov E.M."/>
            <person name="Lobo N.F."/>
            <person name="Campbell K.S."/>
            <person name="Brown S.E."/>
            <person name="Bonaldo M.F."/>
            <person name="Zhu J."/>
            <person name="Sinkins S.P."/>
            <person name="Hogenkamp D.G."/>
            <person name="Amedeo P."/>
            <person name="Arensburger P."/>
            <person name="Atkinson P.W."/>
            <person name="Bidwell S."/>
            <person name="Biedler J."/>
            <person name="Birney E."/>
            <person name="Bruggner R.V."/>
            <person name="Costas J."/>
            <person name="Coy M.R."/>
            <person name="Crabtree J."/>
            <person name="Crawford M."/>
            <person name="Debruyn B."/>
            <person name="Decaprio D."/>
            <person name="Eiglmeier K."/>
            <person name="Eisenstadt E."/>
            <person name="El-Dorry H."/>
            <person name="Gelbart W.M."/>
            <person name="Gomes S.L."/>
            <person name="Hammond M."/>
            <person name="Hannick L.I."/>
            <person name="Hogan J.R."/>
            <person name="Holmes M.H."/>
            <person name="Jaffe D."/>
            <person name="Johnston J.S."/>
            <person name="Kennedy R.C."/>
            <person name="Koo H."/>
            <person name="Kravitz S."/>
            <person name="Kriventseva E.V."/>
            <person name="Kulp D."/>
            <person name="Labutti K."/>
            <person name="Lee E."/>
            <person name="Li S."/>
            <person name="Lovin D.D."/>
            <person name="Mao C."/>
            <person name="Mauceli E."/>
            <person name="Menck C.F."/>
            <person name="Miller J.R."/>
            <person name="Montgomery P."/>
            <person name="Mori A."/>
            <person name="Nascimento A.L."/>
            <person name="Naveira H.F."/>
            <person name="Nusbaum C."/>
            <person name="O'leary S."/>
            <person name="Orvis J."/>
            <person name="Pertea M."/>
            <person name="Quesneville H."/>
            <person name="Reidenbach K.R."/>
            <person name="Rogers Y.H."/>
            <person name="Roth C.W."/>
            <person name="Schneider J.R."/>
            <person name="Schatz M."/>
            <person name="Shumway M."/>
            <person name="Stanke M."/>
            <person name="Stinson E.O."/>
            <person name="Tubio J.M."/>
            <person name="Vanzee J.P."/>
            <person name="Verjovski-Almeida S."/>
            <person name="Werner D."/>
            <person name="White O."/>
            <person name="Wyder S."/>
            <person name="Zeng Q."/>
            <person name="Zhao Q."/>
            <person name="Zhao Y."/>
            <person name="Hill C.A."/>
            <person name="Raikhel A.S."/>
            <person name="Soares M.B."/>
            <person name="Knudson D.L."/>
            <person name="Lee N.H."/>
            <person name="Galagan J."/>
            <person name="Salzberg S.L."/>
            <person name="Paulsen I.T."/>
            <person name="Dimopoulos G."/>
            <person name="Collins F.H."/>
            <person name="Birren B."/>
            <person name="Fraser-Liggett C.M."/>
            <person name="Severson D.W."/>
        </authorList>
    </citation>
    <scope>NUCLEOTIDE SEQUENCE [LARGE SCALE GENOMIC DNA]</scope>
    <source>
        <strain evidence="4">Liverpool</strain>
    </source>
</reference>
<evidence type="ECO:0000259" key="3">
    <source>
        <dbReference type="PROSITE" id="PS50041"/>
    </source>
</evidence>
<dbReference type="InterPro" id="IPR016186">
    <property type="entry name" value="C-type_lectin-like/link_sf"/>
</dbReference>
<dbReference type="PaxDb" id="7159-AAEL011610-PA"/>
<sequence length="182" mass="20510">MNSFQSTRMKIIISLLCVICFMLVTNLCSPIVDEDDSSSFGSPCLQPPIKFKKRYFVHNYNHLTFLEAWRQCHAIGHRLATITSEEDSQLLQETIANSTNTKGPWYIGGTDLGNEGHFIWISTNTPVGHKTGYFNFSPGQPDNAGANEHCLEIGRWGGVEWNDVHCHAKSRYICESVSPIWS</sequence>
<evidence type="ECO:0000313" key="5">
    <source>
        <dbReference type="Proteomes" id="UP000682892"/>
    </source>
</evidence>
<dbReference type="InterPro" id="IPR001304">
    <property type="entry name" value="C-type_lectin-like"/>
</dbReference>
<dbReference type="Pfam" id="PF00059">
    <property type="entry name" value="Lectin_C"/>
    <property type="match status" value="1"/>
</dbReference>
<keyword evidence="2" id="KW-0732">Signal</keyword>
<dbReference type="AlphaFoldDB" id="Q16PK5"/>
<dbReference type="OMA" id="CICEDAN"/>
<protein>
    <submittedName>
        <fullName evidence="4">AAEL011610-PA</fullName>
    </submittedName>
</protein>
<dbReference type="InterPro" id="IPR016187">
    <property type="entry name" value="CTDL_fold"/>
</dbReference>
<dbReference type="PhylomeDB" id="Q16PK5"/>
<organism evidence="4 5">
    <name type="scientific">Aedes aegypti</name>
    <name type="common">Yellowfever mosquito</name>
    <name type="synonym">Culex aegypti</name>
    <dbReference type="NCBI Taxonomy" id="7159"/>
    <lineage>
        <taxon>Eukaryota</taxon>
        <taxon>Metazoa</taxon>
        <taxon>Ecdysozoa</taxon>
        <taxon>Arthropoda</taxon>
        <taxon>Hexapoda</taxon>
        <taxon>Insecta</taxon>
        <taxon>Pterygota</taxon>
        <taxon>Neoptera</taxon>
        <taxon>Endopterygota</taxon>
        <taxon>Diptera</taxon>
        <taxon>Nematocera</taxon>
        <taxon>Culicoidea</taxon>
        <taxon>Culicidae</taxon>
        <taxon>Culicinae</taxon>
        <taxon>Aedini</taxon>
        <taxon>Aedes</taxon>
        <taxon>Stegomyia</taxon>
    </lineage>
</organism>
<feature type="signal peptide" evidence="2">
    <location>
        <begin position="1"/>
        <end position="28"/>
    </location>
</feature>
<reference evidence="4" key="1">
    <citation type="submission" date="2005-10" db="EMBL/GenBank/DDBJ databases">
        <authorList>
            <person name="Loftus B.J."/>
            <person name="Nene V.M."/>
            <person name="Hannick L.I."/>
            <person name="Bidwell S."/>
            <person name="Haas B."/>
            <person name="Amedeo P."/>
            <person name="Orvis J."/>
            <person name="Wortman J.R."/>
            <person name="White O.R."/>
            <person name="Salzberg S."/>
            <person name="Shumway M."/>
            <person name="Koo H."/>
            <person name="Zhao Y."/>
            <person name="Holmes M."/>
            <person name="Miller J."/>
            <person name="Schatz M."/>
            <person name="Pop M."/>
            <person name="Pai G."/>
            <person name="Utterback T."/>
            <person name="Rogers Y.-H."/>
            <person name="Kravitz S."/>
            <person name="Fraser C.M."/>
        </authorList>
    </citation>
    <scope>NUCLEOTIDE SEQUENCE</scope>
    <source>
        <strain evidence="4">Liverpool</strain>
    </source>
</reference>
<dbReference type="VEuPathDB" id="VectorBase:AAEL029084"/>
<dbReference type="HOGENOM" id="CLU_049894_13_2_1"/>
<dbReference type="SMR" id="Q16PK5"/>
<dbReference type="SUPFAM" id="SSF56436">
    <property type="entry name" value="C-type lectin-like"/>
    <property type="match status" value="1"/>
</dbReference>
<dbReference type="Proteomes" id="UP000682892">
    <property type="component" value="Unassembled WGS sequence"/>
</dbReference>
<dbReference type="EMBL" id="CH477779">
    <property type="protein sequence ID" value="EAT36286.2"/>
    <property type="molecule type" value="Genomic_DNA"/>
</dbReference>
<feature type="domain" description="C-type lectin" evidence="3">
    <location>
        <begin position="55"/>
        <end position="175"/>
    </location>
</feature>
<accession>Q16PK5</accession>
<dbReference type="PROSITE" id="PS00615">
    <property type="entry name" value="C_TYPE_LECTIN_1"/>
    <property type="match status" value="1"/>
</dbReference>
<dbReference type="InterPro" id="IPR050111">
    <property type="entry name" value="C-type_lectin/snaclec_domain"/>
</dbReference>
<name>Q16PK5_AEDAE</name>
<dbReference type="SMART" id="SM00034">
    <property type="entry name" value="CLECT"/>
    <property type="match status" value="1"/>
</dbReference>
<dbReference type="PROSITE" id="PS50041">
    <property type="entry name" value="C_TYPE_LECTIN_2"/>
    <property type="match status" value="1"/>
</dbReference>
<reference evidence="4" key="3">
    <citation type="submission" date="2012-09" db="EMBL/GenBank/DDBJ databases">
        <authorList>
            <consortium name="VectorBase"/>
        </authorList>
    </citation>
    <scope>NUCLEOTIDE SEQUENCE</scope>
    <source>
        <strain evidence="4">Liverpool</strain>
    </source>
</reference>
<evidence type="ECO:0000256" key="1">
    <source>
        <dbReference type="ARBA" id="ARBA00023157"/>
    </source>
</evidence>
<evidence type="ECO:0000313" key="4">
    <source>
        <dbReference type="EMBL" id="EAT36286.2"/>
    </source>
</evidence>
<dbReference type="Gene3D" id="3.10.100.10">
    <property type="entry name" value="Mannose-Binding Protein A, subunit A"/>
    <property type="match status" value="1"/>
</dbReference>
<dbReference type="CDD" id="cd00037">
    <property type="entry name" value="CLECT"/>
    <property type="match status" value="1"/>
</dbReference>
<dbReference type="eggNOG" id="KOG4297">
    <property type="taxonomic scope" value="Eukaryota"/>
</dbReference>
<dbReference type="InterPro" id="IPR018378">
    <property type="entry name" value="C-type_lectin_CS"/>
</dbReference>
<feature type="chain" id="PRO_5014307266" evidence="2">
    <location>
        <begin position="29"/>
        <end position="182"/>
    </location>
</feature>
<proteinExistence type="predicted"/>
<keyword evidence="1" id="KW-1015">Disulfide bond</keyword>
<evidence type="ECO:0000256" key="2">
    <source>
        <dbReference type="SAM" id="SignalP"/>
    </source>
</evidence>
<gene>
    <name evidence="4" type="primary">CTLGA8</name>
    <name evidence="4" type="ORF">AaeL_AAEL011610</name>
</gene>